<dbReference type="Proteomes" id="UP000051802">
    <property type="component" value="Unassembled WGS sequence"/>
</dbReference>
<organism evidence="2 3">
    <name type="scientific">Stenotrophomonas panacihumi</name>
    <dbReference type="NCBI Taxonomy" id="676599"/>
    <lineage>
        <taxon>Bacteria</taxon>
        <taxon>Pseudomonadati</taxon>
        <taxon>Pseudomonadota</taxon>
        <taxon>Gammaproteobacteria</taxon>
        <taxon>Lysobacterales</taxon>
        <taxon>Lysobacteraceae</taxon>
        <taxon>Stenotrophomonas</taxon>
    </lineage>
</organism>
<protein>
    <submittedName>
        <fullName evidence="2">Uncharacterized protein</fullName>
    </submittedName>
</protein>
<evidence type="ECO:0000256" key="1">
    <source>
        <dbReference type="SAM" id="Phobius"/>
    </source>
</evidence>
<reference evidence="2 3" key="1">
    <citation type="submission" date="2015-10" db="EMBL/GenBank/DDBJ databases">
        <title>Genome sequencing and analysis of members of genus Stenotrophomonas.</title>
        <authorList>
            <person name="Patil P.P."/>
            <person name="Midha S."/>
            <person name="Patil P.B."/>
        </authorList>
    </citation>
    <scope>NUCLEOTIDE SEQUENCE [LARGE SCALE GENOMIC DNA]</scope>
    <source>
        <strain evidence="2 3">JCM 16536</strain>
    </source>
</reference>
<evidence type="ECO:0000313" key="3">
    <source>
        <dbReference type="Proteomes" id="UP000051802"/>
    </source>
</evidence>
<feature type="transmembrane region" description="Helical" evidence="1">
    <location>
        <begin position="12"/>
        <end position="30"/>
    </location>
</feature>
<sequence length="324" mass="35509">MAAVIIAGQPPSVQVGVAIGFAVLLLFSAWRAQWARMHFSASSGVDLMALVALGADALEDGIAVDDDLPDPLRFDPDDAGRRPWRDLDGLQVLRRLQQQHDAWWLAEQRRVRQQQRQRALGLALALVDHGVPLRDGDDAMPDIAALRAEALLLQADPGPAVLDEIPALQARRYELAMAARSGADHETLQVQWRLLRALRPLMPGVVHLRERGWRIGRLAWNPQADLDQVDVAYALAGDFRQLLRDWLLGAATVQLPGGMTLEAWLLARCPNLRRDGGDDITQVEAAQPLWPAFLQLHRSAVAALDAVAREHEAAAAGGAQSSSW</sequence>
<keyword evidence="3" id="KW-1185">Reference proteome</keyword>
<comment type="caution">
    <text evidence="2">The sequence shown here is derived from an EMBL/GenBank/DDBJ whole genome shotgun (WGS) entry which is preliminary data.</text>
</comment>
<keyword evidence="1" id="KW-0472">Membrane</keyword>
<gene>
    <name evidence="2" type="ORF">ARC20_15355</name>
</gene>
<keyword evidence="1" id="KW-1133">Transmembrane helix</keyword>
<name>A0A0R0A9V8_9GAMM</name>
<keyword evidence="1" id="KW-0812">Transmembrane</keyword>
<accession>A0A0R0A9V8</accession>
<dbReference type="EMBL" id="LLXU01000124">
    <property type="protein sequence ID" value="KRG38151.1"/>
    <property type="molecule type" value="Genomic_DNA"/>
</dbReference>
<dbReference type="AlphaFoldDB" id="A0A0R0A9V8"/>
<dbReference type="STRING" id="676599.ARC20_15355"/>
<evidence type="ECO:0000313" key="2">
    <source>
        <dbReference type="EMBL" id="KRG38151.1"/>
    </source>
</evidence>
<proteinExistence type="predicted"/>